<organism evidence="1 2">
    <name type="scientific">Caerostris extrusa</name>
    <name type="common">Bark spider</name>
    <name type="synonym">Caerostris bankana</name>
    <dbReference type="NCBI Taxonomy" id="172846"/>
    <lineage>
        <taxon>Eukaryota</taxon>
        <taxon>Metazoa</taxon>
        <taxon>Ecdysozoa</taxon>
        <taxon>Arthropoda</taxon>
        <taxon>Chelicerata</taxon>
        <taxon>Arachnida</taxon>
        <taxon>Araneae</taxon>
        <taxon>Araneomorphae</taxon>
        <taxon>Entelegynae</taxon>
        <taxon>Araneoidea</taxon>
        <taxon>Araneidae</taxon>
        <taxon>Caerostris</taxon>
    </lineage>
</organism>
<accession>A0AAV4PBB7</accession>
<comment type="caution">
    <text evidence="1">The sequence shown here is derived from an EMBL/GenBank/DDBJ whole genome shotgun (WGS) entry which is preliminary data.</text>
</comment>
<proteinExistence type="predicted"/>
<dbReference type="Proteomes" id="UP001054945">
    <property type="component" value="Unassembled WGS sequence"/>
</dbReference>
<name>A0AAV4PBB7_CAEEX</name>
<dbReference type="AlphaFoldDB" id="A0AAV4PBB7"/>
<reference evidence="1 2" key="1">
    <citation type="submission" date="2021-06" db="EMBL/GenBank/DDBJ databases">
        <title>Caerostris extrusa draft genome.</title>
        <authorList>
            <person name="Kono N."/>
            <person name="Arakawa K."/>
        </authorList>
    </citation>
    <scope>NUCLEOTIDE SEQUENCE [LARGE SCALE GENOMIC DNA]</scope>
</reference>
<evidence type="ECO:0000313" key="2">
    <source>
        <dbReference type="Proteomes" id="UP001054945"/>
    </source>
</evidence>
<dbReference type="EMBL" id="BPLR01004402">
    <property type="protein sequence ID" value="GIX94652.1"/>
    <property type="molecule type" value="Genomic_DNA"/>
</dbReference>
<keyword evidence="2" id="KW-1185">Reference proteome</keyword>
<evidence type="ECO:0000313" key="1">
    <source>
        <dbReference type="EMBL" id="GIX94652.1"/>
    </source>
</evidence>
<sequence length="205" mass="23215">MFHPCDLPTHYEAGADAVSKAWFHLLACRPTSINLKSGGYQGCCFCIVGCADKRTLILVCELLFKCGHDSLKIVINAHQLSRIGHIWNSSWEHQRALSHPLKTTAVYIFETLIGITDTTGHIWNSPRDHQYYRAYLELFYGSSTLQGIYGTLLGSTILQGIFGTLLGIINTTGHIWNSSREHNTAGYIWNSSRDHQYYRAYLKLF</sequence>
<gene>
    <name evidence="1" type="ORF">CEXT_675771</name>
</gene>
<protein>
    <submittedName>
        <fullName evidence="1">Uncharacterized protein</fullName>
    </submittedName>
</protein>